<evidence type="ECO:0000256" key="2">
    <source>
        <dbReference type="ARBA" id="ARBA00009347"/>
    </source>
</evidence>
<evidence type="ECO:0000256" key="3">
    <source>
        <dbReference type="ARBA" id="ARBA00022630"/>
    </source>
</evidence>
<dbReference type="InterPro" id="IPR052166">
    <property type="entry name" value="Diverse_Acyl-CoA_DH"/>
</dbReference>
<evidence type="ECO:0000259" key="11">
    <source>
        <dbReference type="Pfam" id="PF00441"/>
    </source>
</evidence>
<evidence type="ECO:0000256" key="10">
    <source>
        <dbReference type="RuleBase" id="RU362125"/>
    </source>
</evidence>
<dbReference type="Pfam" id="PF02771">
    <property type="entry name" value="Acyl-CoA_dh_N"/>
    <property type="match status" value="1"/>
</dbReference>
<dbReference type="Pfam" id="PF02770">
    <property type="entry name" value="Acyl-CoA_dh_M"/>
    <property type="match status" value="1"/>
</dbReference>
<dbReference type="InterPro" id="IPR013786">
    <property type="entry name" value="AcylCoA_DH/ox_N"/>
</dbReference>
<dbReference type="InterPro" id="IPR036250">
    <property type="entry name" value="AcylCo_DH-like_C"/>
</dbReference>
<organism evidence="15 16">
    <name type="scientific">Ferrimonas sediminum</name>
    <dbReference type="NCBI Taxonomy" id="718193"/>
    <lineage>
        <taxon>Bacteria</taxon>
        <taxon>Pseudomonadati</taxon>
        <taxon>Pseudomonadota</taxon>
        <taxon>Gammaproteobacteria</taxon>
        <taxon>Alteromonadales</taxon>
        <taxon>Ferrimonadaceae</taxon>
        <taxon>Ferrimonas</taxon>
    </lineage>
</organism>
<dbReference type="EC" id="1.3.99.41" evidence="8"/>
<keyword evidence="5 10" id="KW-0560">Oxidoreductase</keyword>
<evidence type="ECO:0000256" key="5">
    <source>
        <dbReference type="ARBA" id="ARBA00023002"/>
    </source>
</evidence>
<dbReference type="PANTHER" id="PTHR42803:SF1">
    <property type="entry name" value="BROAD-SPECIFICITY LINEAR ACYL-COA DEHYDROGENASE FADE5"/>
    <property type="match status" value="1"/>
</dbReference>
<dbReference type="EMBL" id="FNEM01000006">
    <property type="protein sequence ID" value="SDJ24225.1"/>
    <property type="molecule type" value="Genomic_DNA"/>
</dbReference>
<accession>A0A1G8S610</accession>
<evidence type="ECO:0000313" key="16">
    <source>
        <dbReference type="Proteomes" id="UP000199527"/>
    </source>
</evidence>
<proteinExistence type="inferred from homology"/>
<evidence type="ECO:0000259" key="12">
    <source>
        <dbReference type="Pfam" id="PF02770"/>
    </source>
</evidence>
<keyword evidence="3 10" id="KW-0285">Flavoprotein</keyword>
<dbReference type="InterPro" id="IPR046373">
    <property type="entry name" value="Acyl-CoA_Oxase/DH_mid-dom_sf"/>
</dbReference>
<dbReference type="Gene3D" id="2.40.110.10">
    <property type="entry name" value="Butyryl-CoA Dehydrogenase, subunit A, domain 2"/>
    <property type="match status" value="1"/>
</dbReference>
<dbReference type="Pfam" id="PF12806">
    <property type="entry name" value="Acyl-CoA_dh_C"/>
    <property type="match status" value="1"/>
</dbReference>
<dbReference type="Pfam" id="PF00441">
    <property type="entry name" value="Acyl-CoA_dh_1"/>
    <property type="match status" value="1"/>
</dbReference>
<name>A0A1G8S610_9GAMM</name>
<dbReference type="SUPFAM" id="SSF47203">
    <property type="entry name" value="Acyl-CoA dehydrogenase C-terminal domain-like"/>
    <property type="match status" value="1"/>
</dbReference>
<keyword evidence="4 10" id="KW-0274">FAD</keyword>
<dbReference type="GO" id="GO:0016627">
    <property type="term" value="F:oxidoreductase activity, acting on the CH-CH group of donors"/>
    <property type="evidence" value="ECO:0007669"/>
    <property type="project" value="InterPro"/>
</dbReference>
<dbReference type="InterPro" id="IPR037069">
    <property type="entry name" value="AcylCoA_DH/ox_N_sf"/>
</dbReference>
<reference evidence="16" key="1">
    <citation type="submission" date="2016-10" db="EMBL/GenBank/DDBJ databases">
        <authorList>
            <person name="Varghese N."/>
            <person name="Submissions S."/>
        </authorList>
    </citation>
    <scope>NUCLEOTIDE SEQUENCE [LARGE SCALE GENOMIC DNA]</scope>
    <source>
        <strain evidence="16">DSM 23317</strain>
    </source>
</reference>
<evidence type="ECO:0000256" key="7">
    <source>
        <dbReference type="ARBA" id="ARBA00058683"/>
    </source>
</evidence>
<comment type="catalytic activity">
    <reaction evidence="6">
        <text>3-(methylsulfanyl)propanoyl-CoA + oxidized [electron-transfer flavoprotein] + H(+) = 3-(methylsulfanyl)acryloyl-CoA + reduced [electron-transfer flavoprotein]</text>
        <dbReference type="Rhea" id="RHEA:52612"/>
        <dbReference type="Rhea" id="RHEA-COMP:10685"/>
        <dbReference type="Rhea" id="RHEA-COMP:10686"/>
        <dbReference type="ChEBI" id="CHEBI:15378"/>
        <dbReference type="ChEBI" id="CHEBI:57692"/>
        <dbReference type="ChEBI" id="CHEBI:58307"/>
        <dbReference type="ChEBI" id="CHEBI:82815"/>
        <dbReference type="ChEBI" id="CHEBI:84994"/>
        <dbReference type="EC" id="1.3.99.41"/>
    </reaction>
    <physiologicalReaction direction="left-to-right" evidence="6">
        <dbReference type="Rhea" id="RHEA:52613"/>
    </physiologicalReaction>
</comment>
<evidence type="ECO:0000259" key="13">
    <source>
        <dbReference type="Pfam" id="PF02771"/>
    </source>
</evidence>
<keyword evidence="16" id="KW-1185">Reference proteome</keyword>
<dbReference type="InterPro" id="IPR009075">
    <property type="entry name" value="AcylCo_DH/oxidase_C"/>
</dbReference>
<protein>
    <recommendedName>
        <fullName evidence="9">3-methylmercaptopropionyl-CoA dehydrogenase</fullName>
        <ecNumber evidence="8">1.3.99.41</ecNumber>
    </recommendedName>
</protein>
<feature type="domain" description="Acyl-CoA dehydrogenase/oxidase C-terminal" evidence="11">
    <location>
        <begin position="282"/>
        <end position="447"/>
    </location>
</feature>
<feature type="domain" description="Acyl-CoA oxidase/dehydrogenase middle" evidence="12">
    <location>
        <begin position="162"/>
        <end position="272"/>
    </location>
</feature>
<dbReference type="Gene3D" id="1.20.140.10">
    <property type="entry name" value="Butyryl-CoA Dehydrogenase, subunit A, domain 3"/>
    <property type="match status" value="1"/>
</dbReference>
<gene>
    <name evidence="15" type="ORF">SAMN04488540_10671</name>
</gene>
<evidence type="ECO:0000259" key="14">
    <source>
        <dbReference type="Pfam" id="PF12806"/>
    </source>
</evidence>
<dbReference type="InterPro" id="IPR009100">
    <property type="entry name" value="AcylCoA_DH/oxidase_NM_dom_sf"/>
</dbReference>
<evidence type="ECO:0000256" key="6">
    <source>
        <dbReference type="ARBA" id="ARBA00051388"/>
    </source>
</evidence>
<sequence>MQYNAPLTEMQFLLKDVFRASEVWQSVPALAEAIDMDTAAAILEEGAKITQTLIAPLNRSGDEEGVQFDQGQVITPQGYKEAYTTYAESGWVGLSGEPEYGGMGMPKMLGVLFDEMVYSASNAFALYGSLTAGAALCIAAHGSEELKQTYLPKLYSGEWSGAMDMTEPQSGSDLSQLRTKAVAQEDGSYRLTGSKIFITGGDHDLTDNVVHLVLAKLPDAPGGSRGISLFLVPKRRVNDNGSVGDSNGVSCGAVEHKMGIKASATCVINFDDAQGYLVGKVNRGLVAMFTMMNYERLSIGIQGLGCSEAAYQLAASYAKERKQGKGSGRGLGGEADAIVVHGDVRRMLLEIASLTEAGRALSVYTGMQLDLAKHADGDVKKRAADQVAMLTPLAKAFFTDKGLEATVNAQQVFGGHGYIREWGVEQLVRDVRIAQIYEGTNGIQALDLLGRKVVANRGAGLLALKHQIERELADLGAAWQPQLQQLLALFDALLEKAQELANSSTKADAINSAATDYLHATGHAVYGWMWLKMVLAAEQGNQQPNFVERKAMLARYFFERQLPKAHYHLQIINQDPSVIMSMPNEWF</sequence>
<dbReference type="InterPro" id="IPR025878">
    <property type="entry name" value="Acyl-CoA_dh-like_C_dom"/>
</dbReference>
<dbReference type="Gene3D" id="1.10.540.10">
    <property type="entry name" value="Acyl-CoA dehydrogenase/oxidase, N-terminal domain"/>
    <property type="match status" value="1"/>
</dbReference>
<dbReference type="PANTHER" id="PTHR42803">
    <property type="entry name" value="ACYL-COA DEHYDROGENASE"/>
    <property type="match status" value="1"/>
</dbReference>
<dbReference type="Proteomes" id="UP000199527">
    <property type="component" value="Unassembled WGS sequence"/>
</dbReference>
<comment type="similarity">
    <text evidence="2 10">Belongs to the acyl-CoA dehydrogenase family.</text>
</comment>
<dbReference type="OrthoDB" id="9807883at2"/>
<feature type="domain" description="Acyl-CoA dehydrogenase/oxidase N-terminal" evidence="13">
    <location>
        <begin position="42"/>
        <end position="158"/>
    </location>
</feature>
<evidence type="ECO:0000256" key="9">
    <source>
        <dbReference type="ARBA" id="ARBA00069043"/>
    </source>
</evidence>
<comment type="cofactor">
    <cofactor evidence="1 10">
        <name>FAD</name>
        <dbReference type="ChEBI" id="CHEBI:57692"/>
    </cofactor>
</comment>
<dbReference type="InterPro" id="IPR006091">
    <property type="entry name" value="Acyl-CoA_Oxase/DH_mid-dom"/>
</dbReference>
<evidence type="ECO:0000256" key="4">
    <source>
        <dbReference type="ARBA" id="ARBA00022827"/>
    </source>
</evidence>
<evidence type="ECO:0000256" key="8">
    <source>
        <dbReference type="ARBA" id="ARBA00066694"/>
    </source>
</evidence>
<dbReference type="FunFam" id="2.40.110.10:FF:000031">
    <property type="entry name" value="Acyl-CoA dehydrogenase, putative"/>
    <property type="match status" value="1"/>
</dbReference>
<dbReference type="AlphaFoldDB" id="A0A1G8S610"/>
<dbReference type="SUPFAM" id="SSF56645">
    <property type="entry name" value="Acyl-CoA dehydrogenase NM domain-like"/>
    <property type="match status" value="1"/>
</dbReference>
<dbReference type="RefSeq" id="WP_090364983.1">
    <property type="nucleotide sequence ID" value="NZ_FNEM01000006.1"/>
</dbReference>
<evidence type="ECO:0000313" key="15">
    <source>
        <dbReference type="EMBL" id="SDJ24225.1"/>
    </source>
</evidence>
<comment type="function">
    <text evidence="7">Involved in the assimilation of dimethylsulphoniopropionate (DMSP), an important compound in the fixation of carbon in marine phytoplankton, by mediating the conversion of 3-(methylthio)propanoyl-CoA (MMPA-CoA) to 3-(methylthio)acryloyl-CoA (MTA-CoA).</text>
</comment>
<evidence type="ECO:0000256" key="1">
    <source>
        <dbReference type="ARBA" id="ARBA00001974"/>
    </source>
</evidence>
<feature type="domain" description="Acetyl-CoA dehydrogenase-like C-terminal" evidence="14">
    <location>
        <begin position="468"/>
        <end position="583"/>
    </location>
</feature>
<dbReference type="GO" id="GO:0050660">
    <property type="term" value="F:flavin adenine dinucleotide binding"/>
    <property type="evidence" value="ECO:0007669"/>
    <property type="project" value="InterPro"/>
</dbReference>